<evidence type="ECO:0000256" key="4">
    <source>
        <dbReference type="SAM" id="MobiDB-lite"/>
    </source>
</evidence>
<evidence type="ECO:0000313" key="7">
    <source>
        <dbReference type="Proteomes" id="UP001428341"/>
    </source>
</evidence>
<dbReference type="GO" id="GO:0005634">
    <property type="term" value="C:nucleus"/>
    <property type="evidence" value="ECO:0007669"/>
    <property type="project" value="UniProtKB-SubCell"/>
</dbReference>
<evidence type="ECO:0000259" key="5">
    <source>
        <dbReference type="PROSITE" id="PS51017"/>
    </source>
</evidence>
<evidence type="ECO:0000256" key="1">
    <source>
        <dbReference type="ARBA" id="ARBA00004123"/>
    </source>
</evidence>
<feature type="region of interest" description="Disordered" evidence="4">
    <location>
        <begin position="278"/>
        <end position="322"/>
    </location>
</feature>
<gene>
    <name evidence="6" type="ORF">WN944_002724</name>
</gene>
<feature type="region of interest" description="Disordered" evidence="4">
    <location>
        <begin position="23"/>
        <end position="62"/>
    </location>
</feature>
<reference evidence="6 7" key="1">
    <citation type="submission" date="2024-05" db="EMBL/GenBank/DDBJ databases">
        <title>Haplotype-resolved chromosome-level genome assembly of Huyou (Citrus changshanensis).</title>
        <authorList>
            <person name="Miao C."/>
            <person name="Chen W."/>
            <person name="Wu Y."/>
            <person name="Wang L."/>
            <person name="Zhao S."/>
            <person name="Grierson D."/>
            <person name="Xu C."/>
            <person name="Chen K."/>
        </authorList>
    </citation>
    <scope>NUCLEOTIDE SEQUENCE [LARGE SCALE GENOMIC DNA]</scope>
    <source>
        <strain evidence="6">01-14</strain>
        <tissue evidence="6">Leaf</tissue>
    </source>
</reference>
<feature type="compositionally biased region" description="Low complexity" evidence="4">
    <location>
        <begin position="23"/>
        <end position="40"/>
    </location>
</feature>
<sequence length="442" mass="49462">MSSYLSGGGRTYALDLEIIKSPSHSTGTSHTSSSPLSTLSEASNSPLAISTRKARTPRKRPNQTYNEAAALLSTACPNIFSTKHLTNLNKFTTKPPDHRRHHQQQEPNQQFFDESSELLLPFRVIDDSGFLLHQPILDKPRFPLEPKVTKFCENKLSCQNSGEVDFQGANHNPMEVQISSEFDEDFDAESIILDEEFEEGIDSIMGNLSVKKDAIESDDGHSQVHNSNCWYGNPMGIGFGGKLELGFGMRSGMKALRQVDEGNWWNFPIDVLQISPKFNNSSGTGNSNRKGSSAKRKKKVEKEKQVAESKVSELPAKEESPIPKANSGELLLKLQYDDVLNAWSDKGSPFLDESLAPDGQGNDVSARLAQIDLFSDGGLREASVLRYKEKRRTRLFSKKIRYQVRKVNADRRPRMKGRFVRRPNSSAQDERGKKKVVMLSDL</sequence>
<feature type="compositionally biased region" description="Basic and acidic residues" evidence="4">
    <location>
        <begin position="300"/>
        <end position="321"/>
    </location>
</feature>
<evidence type="ECO:0000313" key="6">
    <source>
        <dbReference type="EMBL" id="KAK9210354.1"/>
    </source>
</evidence>
<dbReference type="PANTHER" id="PTHR31874">
    <property type="entry name" value="CCT MOTIF FAMILY PROTEIN, EXPRESSED"/>
    <property type="match status" value="1"/>
</dbReference>
<name>A0AAP0QNQ6_9ROSI</name>
<evidence type="ECO:0000256" key="2">
    <source>
        <dbReference type="ARBA" id="ARBA00023242"/>
    </source>
</evidence>
<feature type="domain" description="CCT" evidence="5">
    <location>
        <begin position="380"/>
        <end position="422"/>
    </location>
</feature>
<dbReference type="InterPro" id="IPR010402">
    <property type="entry name" value="CCT_domain"/>
</dbReference>
<dbReference type="PROSITE" id="PS51017">
    <property type="entry name" value="CCT"/>
    <property type="match status" value="1"/>
</dbReference>
<keyword evidence="2 3" id="KW-0539">Nucleus</keyword>
<feature type="compositionally biased region" description="Polar residues" evidence="4">
    <location>
        <begin position="278"/>
        <end position="288"/>
    </location>
</feature>
<protein>
    <recommendedName>
        <fullName evidence="5">CCT domain-containing protein</fullName>
    </recommendedName>
</protein>
<evidence type="ECO:0000256" key="3">
    <source>
        <dbReference type="PROSITE-ProRule" id="PRU00357"/>
    </source>
</evidence>
<feature type="compositionally biased region" description="Basic residues" evidence="4">
    <location>
        <begin position="52"/>
        <end position="61"/>
    </location>
</feature>
<comment type="caution">
    <text evidence="6">The sequence shown here is derived from an EMBL/GenBank/DDBJ whole genome shotgun (WGS) entry which is preliminary data.</text>
</comment>
<dbReference type="PANTHER" id="PTHR31874:SF10">
    <property type="entry name" value="PROTEIN CHLOROPLAST IMPORT APPARATUS 2"/>
    <property type="match status" value="1"/>
</dbReference>
<dbReference type="InterPro" id="IPR052453">
    <property type="entry name" value="CONSTANS-like_ZF"/>
</dbReference>
<dbReference type="Proteomes" id="UP001428341">
    <property type="component" value="Unassembled WGS sequence"/>
</dbReference>
<comment type="subcellular location">
    <subcellularLocation>
        <location evidence="1 3">Nucleus</location>
    </subcellularLocation>
</comment>
<dbReference type="Pfam" id="PF06203">
    <property type="entry name" value="CCT"/>
    <property type="match status" value="1"/>
</dbReference>
<accession>A0AAP0QNQ6</accession>
<dbReference type="EMBL" id="JBCGBO010000004">
    <property type="protein sequence ID" value="KAK9210354.1"/>
    <property type="molecule type" value="Genomic_DNA"/>
</dbReference>
<proteinExistence type="predicted"/>
<dbReference type="GO" id="GO:0006355">
    <property type="term" value="P:regulation of DNA-templated transcription"/>
    <property type="evidence" value="ECO:0007669"/>
    <property type="project" value="TreeGrafter"/>
</dbReference>
<keyword evidence="7" id="KW-1185">Reference proteome</keyword>
<dbReference type="AlphaFoldDB" id="A0AAP0QNQ6"/>
<organism evidence="6 7">
    <name type="scientific">Citrus x changshan-huyou</name>
    <dbReference type="NCBI Taxonomy" id="2935761"/>
    <lineage>
        <taxon>Eukaryota</taxon>
        <taxon>Viridiplantae</taxon>
        <taxon>Streptophyta</taxon>
        <taxon>Embryophyta</taxon>
        <taxon>Tracheophyta</taxon>
        <taxon>Spermatophyta</taxon>
        <taxon>Magnoliopsida</taxon>
        <taxon>eudicotyledons</taxon>
        <taxon>Gunneridae</taxon>
        <taxon>Pentapetalae</taxon>
        <taxon>rosids</taxon>
        <taxon>malvids</taxon>
        <taxon>Sapindales</taxon>
        <taxon>Rutaceae</taxon>
        <taxon>Aurantioideae</taxon>
        <taxon>Citrus</taxon>
    </lineage>
</organism>